<dbReference type="PROSITE" id="PS01135">
    <property type="entry name" value="FTSZ_2"/>
    <property type="match status" value="1"/>
</dbReference>
<gene>
    <name evidence="16" type="primary">LOC108848235</name>
</gene>
<protein>
    <submittedName>
        <fullName evidence="16">Cell division protein FtsZ homolog 2-1, chloroplastic</fullName>
    </submittedName>
</protein>
<dbReference type="GO" id="GO:0005525">
    <property type="term" value="F:GTP binding"/>
    <property type="evidence" value="ECO:0007669"/>
    <property type="project" value="UniProtKB-KW"/>
</dbReference>
<dbReference type="SMART" id="SM00865">
    <property type="entry name" value="Tubulin_C"/>
    <property type="match status" value="1"/>
</dbReference>
<dbReference type="GO" id="GO:0003924">
    <property type="term" value="F:GTPase activity"/>
    <property type="evidence" value="ECO:0007669"/>
    <property type="project" value="InterPro"/>
</dbReference>
<dbReference type="Proteomes" id="UP000504610">
    <property type="component" value="Chromosome 4"/>
</dbReference>
<dbReference type="GO" id="GO:0009570">
    <property type="term" value="C:chloroplast stroma"/>
    <property type="evidence" value="ECO:0007669"/>
    <property type="project" value="UniProtKB-SubCell"/>
</dbReference>
<keyword evidence="4" id="KW-0150">Chloroplast</keyword>
<dbReference type="CDD" id="cd02201">
    <property type="entry name" value="FtsZ_type1"/>
    <property type="match status" value="1"/>
</dbReference>
<dbReference type="NCBIfam" id="TIGR00065">
    <property type="entry name" value="ftsZ"/>
    <property type="match status" value="1"/>
</dbReference>
<keyword evidence="9" id="KW-0793">Thylakoid</keyword>
<dbReference type="FunFam" id="3.40.50.1440:FF:000001">
    <property type="entry name" value="Cell division protein FtsZ"/>
    <property type="match status" value="1"/>
</dbReference>
<dbReference type="InterPro" id="IPR018316">
    <property type="entry name" value="Tubulin/FtsZ_2-layer-sand-dom"/>
</dbReference>
<evidence type="ECO:0000256" key="7">
    <source>
        <dbReference type="ARBA" id="ARBA00022741"/>
    </source>
</evidence>
<dbReference type="Gene3D" id="3.40.50.1440">
    <property type="entry name" value="Tubulin/FtsZ, GTPase domain"/>
    <property type="match status" value="1"/>
</dbReference>
<evidence type="ECO:0000256" key="12">
    <source>
        <dbReference type="SAM" id="MobiDB-lite"/>
    </source>
</evidence>
<evidence type="ECO:0000256" key="5">
    <source>
        <dbReference type="ARBA" id="ARBA00022553"/>
    </source>
</evidence>
<sequence>MASYVSPCFAPCDSRLLTVLRKNASSSSSSSLTSFKTTETKKNRVFLASSQRPEPSLPIRNSQRHSHSQDPFLNLHPEISMLRGEGGANTVSNPRKETTSVVPVDEDFGEPSAPSGYNEARIKVIGVGGGGSNAVNRMIESEMMGVEFWIVNTDIQAMRMSPVLSENRLQIGKELTRGLGAGGNPEIGMNAAQESKVAIEEALYGSDMVFVTAGMGGGTGTGAAPVIAGIAKAMGILTVGIATTPFSFEGRRRAVQAQEGLASLRDNVDTLIVIPNDKLLTAVSQSTPVTEAFNLADDILRQGVRGISDIITIPGLVNVDFADVRAIMANAGSSLMGIGTATGKSRARDAALNAIQSPLLDIGIERATGIVWNITGGTDLTLFEVNAAAEVIYDLVDPTANLIFGAVVDPSLTGQVSITLIATGFKRQEEGEGRAGQMAQADTASTGATTRRPSSSFREGGSVEIPEFLKKKGSSRYPRV</sequence>
<feature type="region of interest" description="Disordered" evidence="12">
    <location>
        <begin position="429"/>
        <end position="462"/>
    </location>
</feature>
<feature type="domain" description="Tubulin/FtsZ 2-layer sandwich" evidence="14">
    <location>
        <begin position="317"/>
        <end position="434"/>
    </location>
</feature>
<evidence type="ECO:0000256" key="6">
    <source>
        <dbReference type="ARBA" id="ARBA00022640"/>
    </source>
</evidence>
<evidence type="ECO:0000259" key="13">
    <source>
        <dbReference type="SMART" id="SM00864"/>
    </source>
</evidence>
<dbReference type="InterPro" id="IPR008280">
    <property type="entry name" value="Tub_FtsZ_C"/>
</dbReference>
<dbReference type="GO" id="GO:0010020">
    <property type="term" value="P:chloroplast fission"/>
    <property type="evidence" value="ECO:0007669"/>
    <property type="project" value="UniProtKB-ARBA"/>
</dbReference>
<dbReference type="InterPro" id="IPR000158">
    <property type="entry name" value="Cell_div_FtsZ"/>
</dbReference>
<evidence type="ECO:0000259" key="14">
    <source>
        <dbReference type="SMART" id="SM00865"/>
    </source>
</evidence>
<dbReference type="GeneID" id="108848235"/>
<keyword evidence="10" id="KW-0342">GTP-binding</keyword>
<dbReference type="InterPro" id="IPR003008">
    <property type="entry name" value="Tubulin_FtsZ_GTPase"/>
</dbReference>
<dbReference type="GO" id="GO:0051301">
    <property type="term" value="P:cell division"/>
    <property type="evidence" value="ECO:0007669"/>
    <property type="project" value="UniProtKB-KW"/>
</dbReference>
<dbReference type="GO" id="GO:0042802">
    <property type="term" value="F:identical protein binding"/>
    <property type="evidence" value="ECO:0007669"/>
    <property type="project" value="UniProtKB-ARBA"/>
</dbReference>
<evidence type="ECO:0000256" key="3">
    <source>
        <dbReference type="ARBA" id="ARBA00009690"/>
    </source>
</evidence>
<feature type="region of interest" description="Disordered" evidence="12">
    <location>
        <begin position="43"/>
        <end position="72"/>
    </location>
</feature>
<keyword evidence="15" id="KW-1185">Reference proteome</keyword>
<evidence type="ECO:0000256" key="9">
    <source>
        <dbReference type="ARBA" id="ARBA00023078"/>
    </source>
</evidence>
<dbReference type="GO" id="GO:0070938">
    <property type="term" value="C:contractile ring"/>
    <property type="evidence" value="ECO:0007669"/>
    <property type="project" value="UniProtKB-ARBA"/>
</dbReference>
<comment type="subcellular location">
    <subcellularLocation>
        <location evidence="1">Plastid</location>
        <location evidence="1">Chloroplast stroma</location>
    </subcellularLocation>
    <subcellularLocation>
        <location evidence="2">Plastid</location>
        <location evidence="2">Chloroplast thylakoid membrane</location>
        <topology evidence="2">Peripheral membrane protein</topology>
    </subcellularLocation>
</comment>
<comment type="similarity">
    <text evidence="3">Belongs to the FtsZ family.</text>
</comment>
<dbReference type="OrthoDB" id="70257at2759"/>
<proteinExistence type="inferred from homology"/>
<reference evidence="16" key="2">
    <citation type="submission" date="2025-08" db="UniProtKB">
        <authorList>
            <consortium name="RefSeq"/>
        </authorList>
    </citation>
    <scope>IDENTIFICATION</scope>
    <source>
        <tissue evidence="16">Leaf</tissue>
    </source>
</reference>
<dbReference type="InterPro" id="IPR037103">
    <property type="entry name" value="Tubulin/FtsZ-like_C"/>
</dbReference>
<evidence type="ECO:0000313" key="15">
    <source>
        <dbReference type="Proteomes" id="UP000504610"/>
    </source>
</evidence>
<dbReference type="PANTHER" id="PTHR30314">
    <property type="entry name" value="CELL DIVISION PROTEIN FTSZ-RELATED"/>
    <property type="match status" value="1"/>
</dbReference>
<evidence type="ECO:0000313" key="16">
    <source>
        <dbReference type="RefSeq" id="XP_018477047.1"/>
    </source>
</evidence>
<evidence type="ECO:0000256" key="8">
    <source>
        <dbReference type="ARBA" id="ARBA00022946"/>
    </source>
</evidence>
<dbReference type="AlphaFoldDB" id="A0A6J0MX61"/>
<keyword evidence="16" id="KW-0131">Cell cycle</keyword>
<keyword evidence="11" id="KW-0472">Membrane</keyword>
<evidence type="ECO:0000256" key="10">
    <source>
        <dbReference type="ARBA" id="ARBA00023134"/>
    </source>
</evidence>
<evidence type="ECO:0000256" key="11">
    <source>
        <dbReference type="ARBA" id="ARBA00023136"/>
    </source>
</evidence>
<dbReference type="PRINTS" id="PR00423">
    <property type="entry name" value="CELLDVISFTSZ"/>
</dbReference>
<dbReference type="Pfam" id="PF12327">
    <property type="entry name" value="FtsZ_C"/>
    <property type="match status" value="1"/>
</dbReference>
<dbReference type="Pfam" id="PF00091">
    <property type="entry name" value="Tubulin"/>
    <property type="match status" value="1"/>
</dbReference>
<keyword evidence="7" id="KW-0547">Nucleotide-binding</keyword>
<accession>A0A6J0MX61</accession>
<dbReference type="RefSeq" id="XP_018477047.1">
    <property type="nucleotide sequence ID" value="XM_018621545.2"/>
</dbReference>
<keyword evidence="8" id="KW-0809">Transit peptide</keyword>
<evidence type="ECO:0000256" key="4">
    <source>
        <dbReference type="ARBA" id="ARBA00022528"/>
    </source>
</evidence>
<dbReference type="GO" id="GO:0009535">
    <property type="term" value="C:chloroplast thylakoid membrane"/>
    <property type="evidence" value="ECO:0007669"/>
    <property type="project" value="UniProtKB-SubCell"/>
</dbReference>
<dbReference type="KEGG" id="rsz:108848235"/>
<dbReference type="SMART" id="SM00864">
    <property type="entry name" value="Tubulin"/>
    <property type="match status" value="1"/>
</dbReference>
<organism evidence="15 16">
    <name type="scientific">Raphanus sativus</name>
    <name type="common">Radish</name>
    <name type="synonym">Raphanus raphanistrum var. sativus</name>
    <dbReference type="NCBI Taxonomy" id="3726"/>
    <lineage>
        <taxon>Eukaryota</taxon>
        <taxon>Viridiplantae</taxon>
        <taxon>Streptophyta</taxon>
        <taxon>Embryophyta</taxon>
        <taxon>Tracheophyta</taxon>
        <taxon>Spermatophyta</taxon>
        <taxon>Magnoliopsida</taxon>
        <taxon>eudicotyledons</taxon>
        <taxon>Gunneridae</taxon>
        <taxon>Pentapetalae</taxon>
        <taxon>rosids</taxon>
        <taxon>malvids</taxon>
        <taxon>Brassicales</taxon>
        <taxon>Brassicaceae</taxon>
        <taxon>Brassiceae</taxon>
        <taxon>Raphanus</taxon>
    </lineage>
</organism>
<dbReference type="InterPro" id="IPR036525">
    <property type="entry name" value="Tubulin/FtsZ_GTPase_sf"/>
</dbReference>
<keyword evidence="16" id="KW-0132">Cell division</keyword>
<reference evidence="15" key="1">
    <citation type="journal article" date="2019" name="Database">
        <title>The radish genome database (RadishGD): an integrated information resource for radish genomics.</title>
        <authorList>
            <person name="Yu H.J."/>
            <person name="Baek S."/>
            <person name="Lee Y.J."/>
            <person name="Cho A."/>
            <person name="Mun J.H."/>
        </authorList>
    </citation>
    <scope>NUCLEOTIDE SEQUENCE [LARGE SCALE GENOMIC DNA]</scope>
    <source>
        <strain evidence="15">cv. WK10039</strain>
    </source>
</reference>
<feature type="compositionally biased region" description="Polar residues" evidence="12">
    <location>
        <begin position="440"/>
        <end position="457"/>
    </location>
</feature>
<dbReference type="SUPFAM" id="SSF55307">
    <property type="entry name" value="Tubulin C-terminal domain-like"/>
    <property type="match status" value="1"/>
</dbReference>
<keyword evidence="6" id="KW-0934">Plastid</keyword>
<dbReference type="PANTHER" id="PTHR30314:SF16">
    <property type="entry name" value="CELL DIVISION PROTEIN FTSZ HOMOLOG 2-1, CHLOROPLASTIC"/>
    <property type="match status" value="1"/>
</dbReference>
<evidence type="ECO:0000256" key="1">
    <source>
        <dbReference type="ARBA" id="ARBA00004470"/>
    </source>
</evidence>
<keyword evidence="5" id="KW-0597">Phosphoprotein</keyword>
<dbReference type="HAMAP" id="MF_00909">
    <property type="entry name" value="FtsZ"/>
    <property type="match status" value="1"/>
</dbReference>
<evidence type="ECO:0000256" key="2">
    <source>
        <dbReference type="ARBA" id="ARBA00004525"/>
    </source>
</evidence>
<dbReference type="SUPFAM" id="SSF52490">
    <property type="entry name" value="Tubulin nucleotide-binding domain-like"/>
    <property type="match status" value="1"/>
</dbReference>
<feature type="domain" description="Tubulin/FtsZ GTPase" evidence="13">
    <location>
        <begin position="121"/>
        <end position="315"/>
    </location>
</feature>
<dbReference type="InterPro" id="IPR024757">
    <property type="entry name" value="FtsZ_C"/>
</dbReference>
<dbReference type="InterPro" id="IPR020805">
    <property type="entry name" value="Cell_div_FtsZ_CS"/>
</dbReference>
<dbReference type="Gene3D" id="3.30.1330.20">
    <property type="entry name" value="Tubulin/FtsZ, C-terminal domain"/>
    <property type="match status" value="1"/>
</dbReference>
<dbReference type="FunFam" id="3.30.1330.20:FF:000007">
    <property type="entry name" value="Cell division protein ftsZ, putative"/>
    <property type="match status" value="1"/>
</dbReference>
<name>A0A6J0MX61_RAPSA</name>
<dbReference type="InterPro" id="IPR045061">
    <property type="entry name" value="FtsZ/CetZ"/>
</dbReference>